<feature type="compositionally biased region" description="Low complexity" evidence="1">
    <location>
        <begin position="167"/>
        <end position="179"/>
    </location>
</feature>
<dbReference type="OrthoDB" id="222216at2157"/>
<dbReference type="AlphaFoldDB" id="M0CIE3"/>
<dbReference type="STRING" id="797114.C475_17888"/>
<feature type="compositionally biased region" description="Basic and acidic residues" evidence="1">
    <location>
        <begin position="207"/>
        <end position="216"/>
    </location>
</feature>
<dbReference type="EMBL" id="AOIU01000036">
    <property type="protein sequence ID" value="ELZ22408.1"/>
    <property type="molecule type" value="Genomic_DNA"/>
</dbReference>
<feature type="region of interest" description="Disordered" evidence="1">
    <location>
        <begin position="1"/>
        <end position="30"/>
    </location>
</feature>
<reference evidence="2 3" key="1">
    <citation type="journal article" date="2014" name="PLoS Genet.">
        <title>Phylogenetically driven sequencing of extremely halophilic archaea reveals strategies for static and dynamic osmo-response.</title>
        <authorList>
            <person name="Becker E.A."/>
            <person name="Seitzer P.M."/>
            <person name="Tritt A."/>
            <person name="Larsen D."/>
            <person name="Krusor M."/>
            <person name="Yao A.I."/>
            <person name="Wu D."/>
            <person name="Madern D."/>
            <person name="Eisen J.A."/>
            <person name="Darling A.E."/>
            <person name="Facciotti M.T."/>
        </authorList>
    </citation>
    <scope>NUCLEOTIDE SEQUENCE [LARGE SCALE GENOMIC DNA]</scope>
    <source>
        <strain evidence="2 3">2-9-1</strain>
    </source>
</reference>
<gene>
    <name evidence="2" type="ORF">C475_17888</name>
</gene>
<comment type="caution">
    <text evidence="2">The sequence shown here is derived from an EMBL/GenBank/DDBJ whole genome shotgun (WGS) entry which is preliminary data.</text>
</comment>
<accession>M0CIE3</accession>
<feature type="compositionally biased region" description="Polar residues" evidence="1">
    <location>
        <begin position="93"/>
        <end position="104"/>
    </location>
</feature>
<feature type="compositionally biased region" description="Basic and acidic residues" evidence="1">
    <location>
        <begin position="322"/>
        <end position="347"/>
    </location>
</feature>
<feature type="compositionally biased region" description="Acidic residues" evidence="1">
    <location>
        <begin position="348"/>
        <end position="363"/>
    </location>
</feature>
<name>M0CIE3_9EURY</name>
<protein>
    <submittedName>
        <fullName evidence="2">Uncharacterized protein</fullName>
    </submittedName>
</protein>
<feature type="compositionally biased region" description="Basic and acidic residues" evidence="1">
    <location>
        <begin position="186"/>
        <end position="198"/>
    </location>
</feature>
<feature type="compositionally biased region" description="Acidic residues" evidence="1">
    <location>
        <begin position="66"/>
        <end position="85"/>
    </location>
</feature>
<dbReference type="RefSeq" id="WP_006885244.1">
    <property type="nucleotide sequence ID" value="NZ_AOIU01000036.1"/>
</dbReference>
<keyword evidence="3" id="KW-1185">Reference proteome</keyword>
<proteinExistence type="predicted"/>
<organism evidence="2 3">
    <name type="scientific">Halosimplex carlsbadense 2-9-1</name>
    <dbReference type="NCBI Taxonomy" id="797114"/>
    <lineage>
        <taxon>Archaea</taxon>
        <taxon>Methanobacteriati</taxon>
        <taxon>Methanobacteriota</taxon>
        <taxon>Stenosarchaea group</taxon>
        <taxon>Halobacteria</taxon>
        <taxon>Halobacteriales</taxon>
        <taxon>Haloarculaceae</taxon>
        <taxon>Halosimplex</taxon>
    </lineage>
</organism>
<evidence type="ECO:0000256" key="1">
    <source>
        <dbReference type="SAM" id="MobiDB-lite"/>
    </source>
</evidence>
<sequence length="380" mass="41431">MSTASNSESVDPPTPDSAAELESLDYGEKQSLAAEHGFGRIVGIEEQELEDYLTDTLDFEATAEQSETDERAEEPDEQAGSEPEPDSERDTVSDSTTEDASTAETDGLGVGHEGKEKLSPENAPDDDGTAVEPPEGLDLEGIGPDDLEPQPAPTEEQETEPEPQPSVPEEQNESNQSESGGLLSKIKGDDSDEQRSTEEIVEDTDDPAERERREDVLSALKGSDPDAGAADQPEEPDPTQMQNGMVVDESLVSTLFGMPFDQAAQATGWDGWTLSESEKQANAQLLVAYCDEQNIDLSTGSLLAMSLVQTIGGRAAGYARYRKQESDDSNQRGEHRERPDRERQRDDSESETDDEPDESEDERESGGKDEFDFDDSDTWN</sequence>
<feature type="region of interest" description="Disordered" evidence="1">
    <location>
        <begin position="52"/>
        <end position="244"/>
    </location>
</feature>
<dbReference type="Proteomes" id="UP000011626">
    <property type="component" value="Unassembled WGS sequence"/>
</dbReference>
<evidence type="ECO:0000313" key="3">
    <source>
        <dbReference type="Proteomes" id="UP000011626"/>
    </source>
</evidence>
<feature type="compositionally biased region" description="Acidic residues" evidence="1">
    <location>
        <begin position="371"/>
        <end position="380"/>
    </location>
</feature>
<evidence type="ECO:0000313" key="2">
    <source>
        <dbReference type="EMBL" id="ELZ22408.1"/>
    </source>
</evidence>
<feature type="compositionally biased region" description="Acidic residues" evidence="1">
    <location>
        <begin position="123"/>
        <end position="148"/>
    </location>
</feature>
<feature type="region of interest" description="Disordered" evidence="1">
    <location>
        <begin position="320"/>
        <end position="380"/>
    </location>
</feature>